<protein>
    <recommendedName>
        <fullName evidence="4">LPP20 lipoprotein</fullName>
    </recommendedName>
</protein>
<evidence type="ECO:0000313" key="2">
    <source>
        <dbReference type="EMBL" id="GGF70370.1"/>
    </source>
</evidence>
<accession>A0A917C3S4</accession>
<keyword evidence="1" id="KW-0732">Signal</keyword>
<proteinExistence type="predicted"/>
<evidence type="ECO:0000256" key="1">
    <source>
        <dbReference type="SAM" id="SignalP"/>
    </source>
</evidence>
<reference evidence="2" key="1">
    <citation type="journal article" date="2014" name="Int. J. Syst. Evol. Microbiol.">
        <title>Complete genome sequence of Corynebacterium casei LMG S-19264T (=DSM 44701T), isolated from a smear-ripened cheese.</title>
        <authorList>
            <consortium name="US DOE Joint Genome Institute (JGI-PGF)"/>
            <person name="Walter F."/>
            <person name="Albersmeier A."/>
            <person name="Kalinowski J."/>
            <person name="Ruckert C."/>
        </authorList>
    </citation>
    <scope>NUCLEOTIDE SEQUENCE</scope>
    <source>
        <strain evidence="2">CGMCC 1.15254</strain>
    </source>
</reference>
<dbReference type="Proteomes" id="UP000632498">
    <property type="component" value="Unassembled WGS sequence"/>
</dbReference>
<name>A0A917C3S4_9PROT</name>
<reference evidence="2" key="2">
    <citation type="submission" date="2020-09" db="EMBL/GenBank/DDBJ databases">
        <authorList>
            <person name="Sun Q."/>
            <person name="Zhou Y."/>
        </authorList>
    </citation>
    <scope>NUCLEOTIDE SEQUENCE</scope>
    <source>
        <strain evidence="2">CGMCC 1.15254</strain>
    </source>
</reference>
<feature type="chain" id="PRO_5037300546" description="LPP20 lipoprotein" evidence="1">
    <location>
        <begin position="19"/>
        <end position="198"/>
    </location>
</feature>
<sequence>MKSSMKWITGSLAFSLLAACQTVPEPGSSEELAQEKEEQIAAVQKTSQDMPWWFLTPPIYENYLSATGTATSSDLQLAVDKAVLFAKRDLADRINSSVSSKMKSFVAETSAGNTTELVSEIERITRNLVSEVNLSGYTREEVEVKPSGTDYRVYILLNFAVDKANRLLVDQVNKSKILETRLRASKAFKELEEDISKK</sequence>
<evidence type="ECO:0000313" key="3">
    <source>
        <dbReference type="Proteomes" id="UP000632498"/>
    </source>
</evidence>
<gene>
    <name evidence="2" type="ORF">GCM10011332_25470</name>
</gene>
<comment type="caution">
    <text evidence="2">The sequence shown here is derived from an EMBL/GenBank/DDBJ whole genome shotgun (WGS) entry which is preliminary data.</text>
</comment>
<dbReference type="AlphaFoldDB" id="A0A917C3S4"/>
<dbReference type="EMBL" id="BMHV01000019">
    <property type="protein sequence ID" value="GGF70370.1"/>
    <property type="molecule type" value="Genomic_DNA"/>
</dbReference>
<keyword evidence="3" id="KW-1185">Reference proteome</keyword>
<evidence type="ECO:0008006" key="4">
    <source>
        <dbReference type="Google" id="ProtNLM"/>
    </source>
</evidence>
<organism evidence="2 3">
    <name type="scientific">Terasakiella brassicae</name>
    <dbReference type="NCBI Taxonomy" id="1634917"/>
    <lineage>
        <taxon>Bacteria</taxon>
        <taxon>Pseudomonadati</taxon>
        <taxon>Pseudomonadota</taxon>
        <taxon>Alphaproteobacteria</taxon>
        <taxon>Rhodospirillales</taxon>
        <taxon>Terasakiellaceae</taxon>
        <taxon>Terasakiella</taxon>
    </lineage>
</organism>
<feature type="signal peptide" evidence="1">
    <location>
        <begin position="1"/>
        <end position="18"/>
    </location>
</feature>
<dbReference type="Gene3D" id="3.10.28.20">
    <property type="entry name" value="Acetamidase/Formamidase-like domains"/>
    <property type="match status" value="1"/>
</dbReference>
<dbReference type="PROSITE" id="PS51257">
    <property type="entry name" value="PROKAR_LIPOPROTEIN"/>
    <property type="match status" value="1"/>
</dbReference>
<dbReference type="RefSeq" id="WP_188665888.1">
    <property type="nucleotide sequence ID" value="NZ_BMHV01000019.1"/>
</dbReference>